<dbReference type="PANTHER" id="PTHR11271:SF37">
    <property type="entry name" value="FAMILY PROTEIN, PUTATIVE (AFU_ORTHOLOGUE AFUA_4G00460)-RELATED"/>
    <property type="match status" value="1"/>
</dbReference>
<keyword evidence="3" id="KW-0378">Hydrolase</keyword>
<evidence type="ECO:0000256" key="4">
    <source>
        <dbReference type="ARBA" id="ARBA00022833"/>
    </source>
</evidence>
<dbReference type="Gene3D" id="2.30.40.10">
    <property type="entry name" value="Urease, subunit C, domain 1"/>
    <property type="match status" value="1"/>
</dbReference>
<evidence type="ECO:0000259" key="6">
    <source>
        <dbReference type="Pfam" id="PF01979"/>
    </source>
</evidence>
<reference evidence="7" key="1">
    <citation type="submission" date="2013-05" db="EMBL/GenBank/DDBJ databases">
        <title>Draft genome sequences of six wheat associated Fusarium spp. isolates.</title>
        <authorList>
            <person name="Moolhuijzen P.M."/>
            <person name="Manners J.M."/>
            <person name="Wilcox S."/>
            <person name="Bellgard M.I."/>
            <person name="Gardiner D.M."/>
        </authorList>
    </citation>
    <scope>NUCLEOTIDE SEQUENCE</scope>
    <source>
        <strain evidence="7">CS3220</strain>
    </source>
</reference>
<sequence length="513" mass="56623">MRPYQMNPLALASVLPLFTATAEASSTLFWGGTIIGFNNDTSSLEVIRNGSVLVEDDHIVAVNEEPGSKDDAGDGVDVIDVSGQILTPGFIDTHRHGWQTGLKTLGSNTTLAEYFMRYGAPASGQDFRAEDVYIGQLAGIYEALNAGVTTMVDHAHHTWSNETSWAGLNASVESSGRIFWCYAFESPTGTEGSRTIEEQIANFREIYESENWKDSPSMIGIAYDAWGPQPDVEERSKILDLAQEIEVPVITTHSLGGPWGFANLPSDLAGLDVLEGDIPIIFSHASFLTANDRDLLRQNNHYVSITPESEMHYGQTHPHSYLIQDQAALGVDTHFTFSTDILTQARIWLQSTRYRLFNQVLETWRVPRSTPETVNQAFLLATRSGGLALRRHDLGVINEGAKADLVVWNARESPALLGWNDPVAAVMLHASVGDIHDVMVDGKFVKRDGKLAVEGYEEVRERFLKSAKRLQDVWAEKEYPVLEGKWQGSDYADTLKADVVAGEGDGYGELFVE</sequence>
<dbReference type="Pfam" id="PF01979">
    <property type="entry name" value="Amidohydro_1"/>
    <property type="match status" value="1"/>
</dbReference>
<comment type="caution">
    <text evidence="7">The sequence shown here is derived from an EMBL/GenBank/DDBJ whole genome shotgun (WGS) entry which is preliminary data.</text>
</comment>
<dbReference type="InterPro" id="IPR051607">
    <property type="entry name" value="Metallo-dep_hydrolases"/>
</dbReference>
<dbReference type="AlphaFoldDB" id="A0A096PC81"/>
<organism evidence="7">
    <name type="scientific">Fusarium pseudograminearum CS3220</name>
    <dbReference type="NCBI Taxonomy" id="1318456"/>
    <lineage>
        <taxon>Eukaryota</taxon>
        <taxon>Fungi</taxon>
        <taxon>Dikarya</taxon>
        <taxon>Ascomycota</taxon>
        <taxon>Pezizomycotina</taxon>
        <taxon>Sordariomycetes</taxon>
        <taxon>Hypocreomycetidae</taxon>
        <taxon>Hypocreales</taxon>
        <taxon>Nectriaceae</taxon>
        <taxon>Fusarium</taxon>
    </lineage>
</organism>
<name>A0A096PC81_FUSPS</name>
<accession>A0A096PC81</accession>
<dbReference type="EMBL" id="CBMC010000769">
    <property type="protein sequence ID" value="CEG02317.1"/>
    <property type="molecule type" value="Genomic_DNA"/>
</dbReference>
<evidence type="ECO:0000256" key="1">
    <source>
        <dbReference type="ARBA" id="ARBA00001947"/>
    </source>
</evidence>
<comment type="cofactor">
    <cofactor evidence="1">
        <name>Zn(2+)</name>
        <dbReference type="ChEBI" id="CHEBI:29105"/>
    </cofactor>
</comment>
<dbReference type="Gene3D" id="3.20.20.140">
    <property type="entry name" value="Metal-dependent hydrolases"/>
    <property type="match status" value="1"/>
</dbReference>
<evidence type="ECO:0000256" key="5">
    <source>
        <dbReference type="SAM" id="SignalP"/>
    </source>
</evidence>
<dbReference type="SUPFAM" id="SSF51556">
    <property type="entry name" value="Metallo-dependent hydrolases"/>
    <property type="match status" value="1"/>
</dbReference>
<evidence type="ECO:0000313" key="7">
    <source>
        <dbReference type="EMBL" id="CEG02317.1"/>
    </source>
</evidence>
<feature type="domain" description="Amidohydrolase-related" evidence="6">
    <location>
        <begin position="85"/>
        <end position="445"/>
    </location>
</feature>
<keyword evidence="5" id="KW-0732">Signal</keyword>
<dbReference type="GO" id="GO:0046872">
    <property type="term" value="F:metal ion binding"/>
    <property type="evidence" value="ECO:0007669"/>
    <property type="project" value="UniProtKB-KW"/>
</dbReference>
<evidence type="ECO:0000256" key="2">
    <source>
        <dbReference type="ARBA" id="ARBA00022723"/>
    </source>
</evidence>
<dbReference type="InterPro" id="IPR032466">
    <property type="entry name" value="Metal_Hydrolase"/>
</dbReference>
<feature type="signal peptide" evidence="5">
    <location>
        <begin position="1"/>
        <end position="24"/>
    </location>
</feature>
<proteinExistence type="predicted"/>
<dbReference type="InterPro" id="IPR011059">
    <property type="entry name" value="Metal-dep_hydrolase_composite"/>
</dbReference>
<dbReference type="InterPro" id="IPR006680">
    <property type="entry name" value="Amidohydro-rel"/>
</dbReference>
<gene>
    <name evidence="7" type="ORF">BN846_0095190</name>
</gene>
<dbReference type="SUPFAM" id="SSF51338">
    <property type="entry name" value="Composite domain of metallo-dependent hydrolases"/>
    <property type="match status" value="1"/>
</dbReference>
<evidence type="ECO:0000256" key="3">
    <source>
        <dbReference type="ARBA" id="ARBA00022801"/>
    </source>
</evidence>
<dbReference type="GO" id="GO:0019239">
    <property type="term" value="F:deaminase activity"/>
    <property type="evidence" value="ECO:0007669"/>
    <property type="project" value="TreeGrafter"/>
</dbReference>
<dbReference type="GO" id="GO:0005829">
    <property type="term" value="C:cytosol"/>
    <property type="evidence" value="ECO:0007669"/>
    <property type="project" value="TreeGrafter"/>
</dbReference>
<keyword evidence="2" id="KW-0479">Metal-binding</keyword>
<feature type="chain" id="PRO_5001923027" evidence="5">
    <location>
        <begin position="25"/>
        <end position="513"/>
    </location>
</feature>
<dbReference type="PANTHER" id="PTHR11271">
    <property type="entry name" value="GUANINE DEAMINASE"/>
    <property type="match status" value="1"/>
</dbReference>
<protein>
    <submittedName>
        <fullName evidence="7">WGS project CBMC000000000 data, contig CS3220_c000776</fullName>
    </submittedName>
</protein>
<keyword evidence="4" id="KW-0862">Zinc</keyword>